<accession>A0AAD6NEQ1</accession>
<dbReference type="EMBL" id="JAQGDS010000013">
    <property type="protein sequence ID" value="KAJ6256316.1"/>
    <property type="molecule type" value="Genomic_DNA"/>
</dbReference>
<keyword evidence="2" id="KW-1185">Reference proteome</keyword>
<evidence type="ECO:0000313" key="2">
    <source>
        <dbReference type="Proteomes" id="UP001221413"/>
    </source>
</evidence>
<comment type="caution">
    <text evidence="1">The sequence shown here is derived from an EMBL/GenBank/DDBJ whole genome shotgun (WGS) entry which is preliminary data.</text>
</comment>
<gene>
    <name evidence="1" type="ORF">Dda_8814</name>
</gene>
<dbReference type="AlphaFoldDB" id="A0AAD6NEQ1"/>
<proteinExistence type="predicted"/>
<organism evidence="1 2">
    <name type="scientific">Drechslerella dactyloides</name>
    <name type="common">Nematode-trapping fungus</name>
    <name type="synonym">Arthrobotrys dactyloides</name>
    <dbReference type="NCBI Taxonomy" id="74499"/>
    <lineage>
        <taxon>Eukaryota</taxon>
        <taxon>Fungi</taxon>
        <taxon>Dikarya</taxon>
        <taxon>Ascomycota</taxon>
        <taxon>Pezizomycotina</taxon>
        <taxon>Orbiliomycetes</taxon>
        <taxon>Orbiliales</taxon>
        <taxon>Orbiliaceae</taxon>
        <taxon>Drechslerella</taxon>
    </lineage>
</organism>
<reference evidence="1" key="1">
    <citation type="submission" date="2023-01" db="EMBL/GenBank/DDBJ databases">
        <title>The chitinases involved in constricting ring structure development in the nematode-trapping fungus Drechslerella dactyloides.</title>
        <authorList>
            <person name="Wang R."/>
            <person name="Zhang L."/>
            <person name="Tang P."/>
            <person name="Li S."/>
            <person name="Liang L."/>
        </authorList>
    </citation>
    <scope>NUCLEOTIDE SEQUENCE</scope>
    <source>
        <strain evidence="1">YMF1.00031</strain>
    </source>
</reference>
<sequence length="162" mass="18821">MPCSAHPPPREITPLLENYRYMPNVYAQVRRWEDFLFLLRFRDSGIRDRGRASAAATRELVRRGLGSFAFVAYRTSDGFAVPSPKYIYSSSQRYLRRYINWHITAINSMPCSAHPPPPYLPDDTLPVLVFYFEFQLYSRLLAAGWEHVRTRPLLKHVVTTPG</sequence>
<evidence type="ECO:0000313" key="1">
    <source>
        <dbReference type="EMBL" id="KAJ6256316.1"/>
    </source>
</evidence>
<dbReference type="Proteomes" id="UP001221413">
    <property type="component" value="Unassembled WGS sequence"/>
</dbReference>
<name>A0AAD6NEQ1_DREDA</name>
<protein>
    <submittedName>
        <fullName evidence="1">Uncharacterized protein</fullName>
    </submittedName>
</protein>